<dbReference type="PANTHER" id="PTHR31623">
    <property type="entry name" value="F21J9.9"/>
    <property type="match status" value="1"/>
</dbReference>
<dbReference type="SMR" id="A0A067FC64"/>
<keyword evidence="3" id="KW-0012">Acyltransferase</keyword>
<evidence type="ECO:0008006" key="7">
    <source>
        <dbReference type="Google" id="ProtNLM"/>
    </source>
</evidence>
<proteinExistence type="inferred from homology"/>
<evidence type="ECO:0000313" key="6">
    <source>
        <dbReference type="Proteomes" id="UP000027120"/>
    </source>
</evidence>
<feature type="compositionally biased region" description="Basic residues" evidence="4">
    <location>
        <begin position="188"/>
        <end position="200"/>
    </location>
</feature>
<dbReference type="Gene3D" id="3.30.559.10">
    <property type="entry name" value="Chloramphenicol acetyltransferase-like domain"/>
    <property type="match status" value="2"/>
</dbReference>
<feature type="region of interest" description="Disordered" evidence="4">
    <location>
        <begin position="185"/>
        <end position="205"/>
    </location>
</feature>
<protein>
    <recommendedName>
        <fullName evidence="7">BAHD acyltransferase</fullName>
    </recommendedName>
</protein>
<evidence type="ECO:0000256" key="2">
    <source>
        <dbReference type="ARBA" id="ARBA00022679"/>
    </source>
</evidence>
<sequence length="462" mass="51344">MAESVMKVDVVARETIKPSSPTPKALEDFKLCLMDQSAPAMFTALLFFYPAANDADHDTENKIAEKLRHLKSSLSKMLTQLYPLAGIIKDHITIECNDEGAEFVEARVSCRLCDILKQPDSVLLGNFLPVEIESTAAQSGRLLFVQANLFTCGGLAIGVCISHKIADAATLGTFINSWATAAAAADPHHHHHHHHHHHRPTHESPASPLFMASSLFPPSDTQIPTMRLIPDKYATKRYVFNTSNLAALKAKAASASVQQPTRVESVTALMWKCMINVTRSNKGLKKLSLVSHSVDLRKRVVPPLPENTIGNIVGMFFSAQPVAAEEEIDLPGLVWALRKAKKEFDKNALEMINVEKRTWLKMCGVVDLFARRNDVDYCAYTSWCRFPLYEADFGWGKPVWVTLPHTMLKNVVYLLDTKDGEGIEALVSLTKEDMAEFERQEMLLQFADVNPSVSDGAHDESH</sequence>
<comment type="similarity">
    <text evidence="1">Belongs to the plant acyltransferase family.</text>
</comment>
<dbReference type="eggNOG" id="ENOG502QQQA">
    <property type="taxonomic scope" value="Eukaryota"/>
</dbReference>
<evidence type="ECO:0000256" key="1">
    <source>
        <dbReference type="ARBA" id="ARBA00009861"/>
    </source>
</evidence>
<dbReference type="EMBL" id="KK784930">
    <property type="protein sequence ID" value="KDO60771.1"/>
    <property type="molecule type" value="Genomic_DNA"/>
</dbReference>
<evidence type="ECO:0000313" key="5">
    <source>
        <dbReference type="EMBL" id="KDO60771.1"/>
    </source>
</evidence>
<gene>
    <name evidence="5" type="ORF">CISIN_1g012483mg</name>
</gene>
<dbReference type="Pfam" id="PF02458">
    <property type="entry name" value="Transferase"/>
    <property type="match status" value="1"/>
</dbReference>
<dbReference type="STRING" id="2711.A0A067FC64"/>
<dbReference type="Proteomes" id="UP000027120">
    <property type="component" value="Unassembled WGS sequence"/>
</dbReference>
<keyword evidence="2" id="KW-0808">Transferase</keyword>
<evidence type="ECO:0000256" key="3">
    <source>
        <dbReference type="ARBA" id="ARBA00023315"/>
    </source>
</evidence>
<reference evidence="5 6" key="1">
    <citation type="submission" date="2014-04" db="EMBL/GenBank/DDBJ databases">
        <authorList>
            <consortium name="International Citrus Genome Consortium"/>
            <person name="Gmitter F."/>
            <person name="Chen C."/>
            <person name="Farmerie W."/>
            <person name="Harkins T."/>
            <person name="Desany B."/>
            <person name="Mohiuddin M."/>
            <person name="Kodira C."/>
            <person name="Borodovsky M."/>
            <person name="Lomsadze A."/>
            <person name="Burns P."/>
            <person name="Jenkins J."/>
            <person name="Prochnik S."/>
            <person name="Shu S."/>
            <person name="Chapman J."/>
            <person name="Pitluck S."/>
            <person name="Schmutz J."/>
            <person name="Rokhsar D."/>
        </authorList>
    </citation>
    <scope>NUCLEOTIDE SEQUENCE</scope>
</reference>
<keyword evidence="6" id="KW-1185">Reference proteome</keyword>
<dbReference type="GO" id="GO:0016746">
    <property type="term" value="F:acyltransferase activity"/>
    <property type="evidence" value="ECO:0007669"/>
    <property type="project" value="UniProtKB-KW"/>
</dbReference>
<name>A0A067FC64_CITSI</name>
<dbReference type="AlphaFoldDB" id="A0A067FC64"/>
<dbReference type="PaxDb" id="2711-XP_006469323.1"/>
<dbReference type="InterPro" id="IPR023213">
    <property type="entry name" value="CAT-like_dom_sf"/>
</dbReference>
<evidence type="ECO:0000256" key="4">
    <source>
        <dbReference type="SAM" id="MobiDB-lite"/>
    </source>
</evidence>
<organism evidence="5 6">
    <name type="scientific">Citrus sinensis</name>
    <name type="common">Sweet orange</name>
    <name type="synonym">Citrus aurantium var. sinensis</name>
    <dbReference type="NCBI Taxonomy" id="2711"/>
    <lineage>
        <taxon>Eukaryota</taxon>
        <taxon>Viridiplantae</taxon>
        <taxon>Streptophyta</taxon>
        <taxon>Embryophyta</taxon>
        <taxon>Tracheophyta</taxon>
        <taxon>Spermatophyta</taxon>
        <taxon>Magnoliopsida</taxon>
        <taxon>eudicotyledons</taxon>
        <taxon>Gunneridae</taxon>
        <taxon>Pentapetalae</taxon>
        <taxon>rosids</taxon>
        <taxon>malvids</taxon>
        <taxon>Sapindales</taxon>
        <taxon>Rutaceae</taxon>
        <taxon>Aurantioideae</taxon>
        <taxon>Citrus</taxon>
    </lineage>
</organism>
<dbReference type="PANTHER" id="PTHR31623:SF117">
    <property type="entry name" value="BAHD ACYLTRANSFERASE"/>
    <property type="match status" value="1"/>
</dbReference>
<accession>A0A067FC64</accession>